<feature type="transmembrane region" description="Helical" evidence="7">
    <location>
        <begin position="263"/>
        <end position="281"/>
    </location>
</feature>
<comment type="subcellular location">
    <subcellularLocation>
        <location evidence="1">Endomembrane system</location>
        <topology evidence="1">Multi-pass membrane protein</topology>
    </subcellularLocation>
</comment>
<dbReference type="PANTHER" id="PTHR23514">
    <property type="entry name" value="BYPASS OF STOP CODON PROTEIN 6"/>
    <property type="match status" value="1"/>
</dbReference>
<feature type="transmembrane region" description="Helical" evidence="7">
    <location>
        <begin position="344"/>
        <end position="363"/>
    </location>
</feature>
<evidence type="ECO:0000256" key="5">
    <source>
        <dbReference type="ARBA" id="ARBA00022989"/>
    </source>
</evidence>
<feature type="transmembrane region" description="Helical" evidence="7">
    <location>
        <begin position="152"/>
        <end position="173"/>
    </location>
</feature>
<keyword evidence="3" id="KW-0813">Transport</keyword>
<feature type="transmembrane region" description="Helical" evidence="7">
    <location>
        <begin position="317"/>
        <end position="337"/>
    </location>
</feature>
<evidence type="ECO:0000256" key="3">
    <source>
        <dbReference type="ARBA" id="ARBA00022448"/>
    </source>
</evidence>
<accession>A0A0B6CZJ4</accession>
<dbReference type="KEGG" id="fpz:LA55_742"/>
<dbReference type="InterPro" id="IPR036259">
    <property type="entry name" value="MFS_trans_sf"/>
</dbReference>
<dbReference type="GO" id="GO:0016020">
    <property type="term" value="C:membrane"/>
    <property type="evidence" value="ECO:0007669"/>
    <property type="project" value="TreeGrafter"/>
</dbReference>
<feature type="transmembrane region" description="Helical" evidence="7">
    <location>
        <begin position="24"/>
        <end position="45"/>
    </location>
</feature>
<organism evidence="9 10">
    <name type="scientific">Francisella philomiragia</name>
    <dbReference type="NCBI Taxonomy" id="28110"/>
    <lineage>
        <taxon>Bacteria</taxon>
        <taxon>Pseudomonadati</taxon>
        <taxon>Pseudomonadota</taxon>
        <taxon>Gammaproteobacteria</taxon>
        <taxon>Thiotrichales</taxon>
        <taxon>Francisellaceae</taxon>
        <taxon>Francisella</taxon>
    </lineage>
</organism>
<dbReference type="PROSITE" id="PS50850">
    <property type="entry name" value="MFS"/>
    <property type="match status" value="1"/>
</dbReference>
<feature type="transmembrane region" description="Helical" evidence="7">
    <location>
        <begin position="293"/>
        <end position="311"/>
    </location>
</feature>
<dbReference type="EMBL" id="CP009440">
    <property type="protein sequence ID" value="AJI54275.1"/>
    <property type="molecule type" value="Genomic_DNA"/>
</dbReference>
<dbReference type="GO" id="GO:0012505">
    <property type="term" value="C:endomembrane system"/>
    <property type="evidence" value="ECO:0007669"/>
    <property type="project" value="UniProtKB-SubCell"/>
</dbReference>
<feature type="transmembrane region" description="Helical" evidence="7">
    <location>
        <begin position="383"/>
        <end position="403"/>
    </location>
</feature>
<evidence type="ECO:0000313" key="10">
    <source>
        <dbReference type="Proteomes" id="UP000031830"/>
    </source>
</evidence>
<dbReference type="STRING" id="28110.KU46_1792"/>
<reference evidence="9 10" key="1">
    <citation type="journal article" date="2015" name="Genome Announc.">
        <title>Genome sequencing of 18 francisella strains to aid in assay development and testing.</title>
        <authorList>
            <person name="Johnson S.L."/>
            <person name="Daligault H.E."/>
            <person name="Davenport K.W."/>
            <person name="Coyne S.R."/>
            <person name="Frey K.G."/>
            <person name="Koroleva G.I."/>
            <person name="Broomall S.M."/>
            <person name="Bishop-Lilly K.A."/>
            <person name="Bruce D.C."/>
            <person name="Chertkov O."/>
            <person name="Freitas T."/>
            <person name="Jaissle J."/>
            <person name="Ladner J.T."/>
            <person name="Rosenzweig C.N."/>
            <person name="Gibbons H.S."/>
            <person name="Palacios G.F."/>
            <person name="Redden C.L."/>
            <person name="Xu Y."/>
            <person name="Minogue T.D."/>
            <person name="Chain P.S."/>
        </authorList>
    </citation>
    <scope>NUCLEOTIDE SEQUENCE [LARGE SCALE GENOMIC DNA]</scope>
    <source>
        <strain evidence="9 10">GA01-2794</strain>
    </source>
</reference>
<evidence type="ECO:0000256" key="1">
    <source>
        <dbReference type="ARBA" id="ARBA00004127"/>
    </source>
</evidence>
<dbReference type="Proteomes" id="UP000031830">
    <property type="component" value="Chromosome"/>
</dbReference>
<dbReference type="InterPro" id="IPR051788">
    <property type="entry name" value="MFS_Transporter"/>
</dbReference>
<feature type="transmembrane region" description="Helical" evidence="7">
    <location>
        <begin position="220"/>
        <end position="240"/>
    </location>
</feature>
<dbReference type="GO" id="GO:0022857">
    <property type="term" value="F:transmembrane transporter activity"/>
    <property type="evidence" value="ECO:0007669"/>
    <property type="project" value="InterPro"/>
</dbReference>
<dbReference type="OrthoDB" id="5625760at2"/>
<dbReference type="Gene3D" id="1.20.1250.20">
    <property type="entry name" value="MFS general substrate transporter like domains"/>
    <property type="match status" value="2"/>
</dbReference>
<feature type="transmembrane region" description="Helical" evidence="7">
    <location>
        <begin position="113"/>
        <end position="140"/>
    </location>
</feature>
<feature type="domain" description="Major facilitator superfamily (MFS) profile" evidence="8">
    <location>
        <begin position="24"/>
        <end position="404"/>
    </location>
</feature>
<evidence type="ECO:0000259" key="8">
    <source>
        <dbReference type="PROSITE" id="PS50850"/>
    </source>
</evidence>
<evidence type="ECO:0000313" key="9">
    <source>
        <dbReference type="EMBL" id="AJI54275.1"/>
    </source>
</evidence>
<dbReference type="PANTHER" id="PTHR23514:SF3">
    <property type="entry name" value="BYPASS OF STOP CODON PROTEIN 6"/>
    <property type="match status" value="1"/>
</dbReference>
<evidence type="ECO:0000256" key="4">
    <source>
        <dbReference type="ARBA" id="ARBA00022692"/>
    </source>
</evidence>
<dbReference type="Pfam" id="PF07690">
    <property type="entry name" value="MFS_1"/>
    <property type="match status" value="1"/>
</dbReference>
<proteinExistence type="inferred from homology"/>
<gene>
    <name evidence="9" type="ORF">LA55_742</name>
</gene>
<comment type="similarity">
    <text evidence="2">Belongs to the major facilitator superfamily.</text>
</comment>
<keyword evidence="6 7" id="KW-0472">Membrane</keyword>
<feature type="transmembrane region" description="Helical" evidence="7">
    <location>
        <begin position="60"/>
        <end position="82"/>
    </location>
</feature>
<dbReference type="InterPro" id="IPR011701">
    <property type="entry name" value="MFS"/>
</dbReference>
<name>A0A0B6CZJ4_9GAMM</name>
<dbReference type="RefSeq" id="WP_044525948.1">
    <property type="nucleotide sequence ID" value="NZ_CP009440.1"/>
</dbReference>
<dbReference type="SUPFAM" id="SSF103473">
    <property type="entry name" value="MFS general substrate transporter"/>
    <property type="match status" value="1"/>
</dbReference>
<evidence type="ECO:0000256" key="7">
    <source>
        <dbReference type="SAM" id="Phobius"/>
    </source>
</evidence>
<dbReference type="AlphaFoldDB" id="A0A0B6CZJ4"/>
<feature type="transmembrane region" description="Helical" evidence="7">
    <location>
        <begin position="89"/>
        <end position="107"/>
    </location>
</feature>
<evidence type="ECO:0000256" key="6">
    <source>
        <dbReference type="ARBA" id="ARBA00023136"/>
    </source>
</evidence>
<feature type="transmembrane region" description="Helical" evidence="7">
    <location>
        <begin position="179"/>
        <end position="200"/>
    </location>
</feature>
<evidence type="ECO:0000256" key="2">
    <source>
        <dbReference type="ARBA" id="ARBA00008335"/>
    </source>
</evidence>
<keyword evidence="5 7" id="KW-1133">Transmembrane helix</keyword>
<sequence>MASIDISLDIKKSLFDKDIDRKKAILLTFIAFLFTGFQCAIYGMLTVPISQHFNIDSNTIIFFDGFGLWGQILAMATGGILIKKIKGKNTLIVAALFMIIGSILSIFAPDIYIYTAMTFICNMAVGYVLVSCNYIVMGTVEKQGESEGKLSLLNVFFSLGFLSSAFIVGNILFYTSWQAVFVVVMVLFTIFILFLLSLRINEKIEQGVITKAENASQPRFIFLSKPIILMAIALFCIVYTEQIMNYYNQPHLHFDLGFNMKDVGLLVAIYTGSQLLGRIFFGKFLLLRVRIERYLVVSGLVFALAIFVFIYTKSFMLVVILMAILGLSDSCIYPSVLGYAMDKLPYVSSGATSFLVTVGAIGIPLGTSLSGMLGNLLGREPAMLVGPIMLLVLVTLVVIVHNLKVVK</sequence>
<dbReference type="InterPro" id="IPR020846">
    <property type="entry name" value="MFS_dom"/>
</dbReference>
<keyword evidence="4 7" id="KW-0812">Transmembrane</keyword>
<protein>
    <submittedName>
        <fullName evidence="9">Major Facilitator Superfamily protein</fullName>
    </submittedName>
</protein>